<dbReference type="EMBL" id="FNVA01000009">
    <property type="protein sequence ID" value="SEG70288.1"/>
    <property type="molecule type" value="Genomic_DNA"/>
</dbReference>
<dbReference type="OrthoDB" id="97761at2"/>
<dbReference type="RefSeq" id="WP_103935249.1">
    <property type="nucleotide sequence ID" value="NZ_FNVA01000009.1"/>
</dbReference>
<evidence type="ECO:0000313" key="3">
    <source>
        <dbReference type="Proteomes" id="UP000236728"/>
    </source>
</evidence>
<dbReference type="Gene3D" id="1.25.40.10">
    <property type="entry name" value="Tetratricopeptide repeat domain"/>
    <property type="match status" value="3"/>
</dbReference>
<dbReference type="InterPro" id="IPR011990">
    <property type="entry name" value="TPR-like_helical_dom_sf"/>
</dbReference>
<protein>
    <recommendedName>
        <fullName evidence="4">Tetratricopeptide repeat-containing protein</fullName>
    </recommendedName>
</protein>
<evidence type="ECO:0008006" key="4">
    <source>
        <dbReference type="Google" id="ProtNLM"/>
    </source>
</evidence>
<evidence type="ECO:0000256" key="1">
    <source>
        <dbReference type="SAM" id="MobiDB-lite"/>
    </source>
</evidence>
<keyword evidence="3" id="KW-1185">Reference proteome</keyword>
<feature type="region of interest" description="Disordered" evidence="1">
    <location>
        <begin position="552"/>
        <end position="601"/>
    </location>
</feature>
<evidence type="ECO:0000313" key="2">
    <source>
        <dbReference type="EMBL" id="SEG70288.1"/>
    </source>
</evidence>
<organism evidence="2 3">
    <name type="scientific">Bryocella elongata</name>
    <dbReference type="NCBI Taxonomy" id="863522"/>
    <lineage>
        <taxon>Bacteria</taxon>
        <taxon>Pseudomonadati</taxon>
        <taxon>Acidobacteriota</taxon>
        <taxon>Terriglobia</taxon>
        <taxon>Terriglobales</taxon>
        <taxon>Acidobacteriaceae</taxon>
        <taxon>Bryocella</taxon>
    </lineage>
</organism>
<name>A0A1H6CBL6_9BACT</name>
<feature type="compositionally biased region" description="Polar residues" evidence="1">
    <location>
        <begin position="552"/>
        <end position="561"/>
    </location>
</feature>
<reference evidence="2 3" key="1">
    <citation type="submission" date="2016-10" db="EMBL/GenBank/DDBJ databases">
        <authorList>
            <person name="de Groot N.N."/>
        </authorList>
    </citation>
    <scope>NUCLEOTIDE SEQUENCE [LARGE SCALE GENOMIC DNA]</scope>
    <source>
        <strain evidence="2 3">DSM 22489</strain>
    </source>
</reference>
<accession>A0A1H6CBL6</accession>
<proteinExistence type="predicted"/>
<gene>
    <name evidence="2" type="ORF">SAMN05421819_4425</name>
</gene>
<dbReference type="Proteomes" id="UP000236728">
    <property type="component" value="Unassembled WGS sequence"/>
</dbReference>
<sequence>MSSPNSIRFFHRPSYRIGAGIVVAAAALAGLRAGATSEWLEHAIANTPVEAALYRAMSLPGVEVLFPRPPKESVAELDKLVAAKPTPALYSLRARQEEAAQQFDRAEADWKSYVAKSTDQPAAMVELADFYQRRHQVKAEFEEQLKIGESAPARSDATTPPTNQRSWHAFERAMELANEQAFDDAVVRAALQRWAARYPLQPVYQHAFVWELDHAHATEAEQWIQRYRTTFPHELVFPVKAEALLALRTGGKDAPAKALEVYDSAFQPLWPEDLQKSYFALLADIHRTRDFLSQANARLQAKPDDYEAEARVFTYYREQGRLQQALDSLDSYRAGKEQRHAAWSAQELYTFAQLTTLTASYPEAARYNFALAETKGQLTDGRSAHEAGLAGMVNVLLSAPEAGTSLGAGNLSMYRDIATLDQGPGYWNGVLSLWLNGQSPESEYAQEDAKAQPYFHRAKAAELLAQLDHDAPQSPDRPALHAKLLDAYVAYGDDPAVIREGTAFLDAFPKADDRVRVAFALADVYARQKNSTAEFALYDRLLSELSQQAGARPLTSASPRFSSGPRVQFNPSEQDAPATPKSKAERSSAFELNVSDPQLPTNEAASEYSQVLERYLARLTELRQLPQALAVLRHELDRSPDDPAIYDRLAQFLEGNNLSAQTEELYRTAIARFKGEDWYSKLARFYLRHKRTNDYATLTRNVTRIFNGTQVDTWFRTVSGGGPQLALQLNLFAHDRFPHDTVFIDNLLNDYQAKPTRDDAAWEALLRHTWWESPELTQRYFEFLSSSGKLDAEVAKLGDAPSNPAAVRELATAEMWRSHFEQSAPLYVSLAEQYPADEETGTRAADLQRSLAWLDPMGPAAKIASAVAIENRLLASNPGDTARLERIGDILADHADGNPQSLAASAAYWRRIPAIAPGETQPYLEAATVFWDYFQFDDALHEIQLGRTHFARPALFGYEAGAIAEAKNDSSAAITEYVAASLESGPEEDTYSPARTRLLTLAHRPATAKLADSATAAALASHPSVAALRLRIAVLEEQQRAKEVGPLLTQALARVTTEDEAAEIASYAGAHDQPAVQEAALDRQASLATDPVERLQLRYSLAGVYEGQGDNANAARVVDAVYHDEPKILGVVRATVDFDWRLKRQQEAVKVLLEAAHAAQPELSQQFLAEASEKANSAGDTVQARSIAESLLAHDPYNTRDLALVAATYVNDPAGLASFYHARLDALHADTMPAEDRKARTALLRRGLIPALTRSKGYAGAVDQYIALLSAYPEDDGLINEAALYALRYDRKQQWLDFLTTTTKASPRDSRFFVALAISQVIFSDPSAAVDAYAHAIAIRRDRADWYAAKASLDDTLGRFDDEVADDTRLYQLSYQDPQWMIAAARTRARQGRTADAIAALELAFLHGAQTTPHDYIALAAQLELWNMIPQAQHDAELGARMAGAELLHAEGRRIEESDAASYARIMTRAQAAPAAMTALQASLDEATASPVVDAMLAQLKQQGPLGVTDAEWRARYTAMRKQEAAAAFTNALQEMCRTADAYDTPEERASFAAMLQAQGSRASNQDLRQRWIPAAETAHLAELQEHWRTHILLSADQQSGDQLRPLISLQHARLRFKDLLQTLTTYVGPAPKPGTREDALVEMLRVTAATGDTDALLRMVHQQVALIETDASAQQIVLREIVQRAPQQLIALASSSNDAFADTVANTALAEVQPPLSLQVVAARGSKLEPIWGAEYHGLASLYVGDATPPAGAAFRSALAWDRSIGERVQRKPDATQELTGVPWFYLAARYGQWMSLPGTHADYESAMAADLESSADVDSYRTLATSYAEAGHPEAALLQIAHARELSPENAELDDAAATLLWNMNRKPDAITAWRRAYSDLRVLEDKGGAVPESFWIDFAAITQHTSRRGLTQELQSAREDVLRTYLARNGSYRSTELLHAEYSAWADQKVALSHLFALASSAKAEFDVLNGLDAEPWLVDRARVAVLERELQLLRAASKDPARAEDYASWQYKRSGILSNLLTLYLADGQTSEAHGLLQSLTDKERAEDAFQQAAVVIAARSGGLPALLASYAADDETAPGVTALEAAAAQLSTAKEYQPARSVLEFVFTRAQSAHELTPKEYLLLAEARLKTDDVSDAVATLEALIRSGGDAAGNLDSAASLLERNDHLAEALPFLTRLAASVPWEMSYTVRLAEAQSKAHAGQPATALHAVASDNSAPYALRVRAARDLRSLHADGHGLGSGELDLLASDTLDASASAQPYFTLARAAAAEHTSDPATKRTLLQDAIAIAPFGPGADAMRQQLFLAEYSTRQMREARTVLDEWMAVRSSTPAAQPWSSNDAGADAMNADAQDDSVISSGRATASSTADADLDKAMAEVYLATNDRAQAINALQREASVLGDVPAAKPVLAQIEQLQDLTRRDAANAARRPLIHRELAQAAVVRVRLEQPPEDDVAVSSREDQP</sequence>
<dbReference type="SUPFAM" id="SSF48452">
    <property type="entry name" value="TPR-like"/>
    <property type="match status" value="2"/>
</dbReference>